<dbReference type="Proteomes" id="UP000663929">
    <property type="component" value="Chromosome"/>
</dbReference>
<dbReference type="KEGG" id="scor:J3U87_11295"/>
<keyword evidence="3" id="KW-1185">Reference proteome</keyword>
<dbReference type="Pfam" id="PF04315">
    <property type="entry name" value="EpmC"/>
    <property type="match status" value="1"/>
</dbReference>
<reference evidence="2" key="1">
    <citation type="submission" date="2021-03" db="EMBL/GenBank/DDBJ databases">
        <title>Acanthopleuribacteraceae sp. M133.</title>
        <authorList>
            <person name="Wang G."/>
        </authorList>
    </citation>
    <scope>NUCLEOTIDE SEQUENCE</scope>
    <source>
        <strain evidence="2">M133</strain>
    </source>
</reference>
<dbReference type="GO" id="GO:0003746">
    <property type="term" value="F:translation elongation factor activity"/>
    <property type="evidence" value="ECO:0007669"/>
    <property type="project" value="UniProtKB-KW"/>
</dbReference>
<keyword evidence="2" id="KW-0648">Protein biosynthesis</keyword>
<name>A0A8A4TV60_SULCO</name>
<evidence type="ECO:0000256" key="1">
    <source>
        <dbReference type="SAM" id="MobiDB-lite"/>
    </source>
</evidence>
<gene>
    <name evidence="2" type="ORF">J3U87_11295</name>
</gene>
<organism evidence="2 3">
    <name type="scientific">Sulfidibacter corallicola</name>
    <dbReference type="NCBI Taxonomy" id="2818388"/>
    <lineage>
        <taxon>Bacteria</taxon>
        <taxon>Pseudomonadati</taxon>
        <taxon>Acidobacteriota</taxon>
        <taxon>Holophagae</taxon>
        <taxon>Acanthopleuribacterales</taxon>
        <taxon>Acanthopleuribacteraceae</taxon>
        <taxon>Sulfidibacter</taxon>
    </lineage>
</organism>
<proteinExistence type="predicted"/>
<dbReference type="InterPro" id="IPR007411">
    <property type="entry name" value="EpmC"/>
</dbReference>
<evidence type="ECO:0000313" key="3">
    <source>
        <dbReference type="Proteomes" id="UP000663929"/>
    </source>
</evidence>
<protein>
    <submittedName>
        <fullName evidence="2">Elongation factor P hydroxylase</fullName>
    </submittedName>
</protein>
<keyword evidence="2" id="KW-0251">Elongation factor</keyword>
<accession>A0A8A4TV60</accession>
<dbReference type="EMBL" id="CP071793">
    <property type="protein sequence ID" value="QTD53038.1"/>
    <property type="molecule type" value="Genomic_DNA"/>
</dbReference>
<dbReference type="AlphaFoldDB" id="A0A8A4TV60"/>
<evidence type="ECO:0000313" key="2">
    <source>
        <dbReference type="EMBL" id="QTD53038.1"/>
    </source>
</evidence>
<feature type="region of interest" description="Disordered" evidence="1">
    <location>
        <begin position="1"/>
        <end position="28"/>
    </location>
</feature>
<dbReference type="RefSeq" id="WP_237383136.1">
    <property type="nucleotide sequence ID" value="NZ_CP071793.1"/>
</dbReference>
<sequence length="208" mass="23759">MTATSPLSTHHPAEIAPPAPSTNPNEAAEHRNEDLIRIFNDLFVDRFATELVRGDEEPIYLPANENRALAQVVFAHGYFASALHEIAHWCVAGRARRRLEDFGYWYQPDGRTLEQQRAFERVEVKPQALEWIFSVSCGFRFRFSADNLSGANTDMKDFKRAVWRQVHTYLERGLPKRARIFSRACRSFYGTESQFGPAAFPDPLTAVP</sequence>